<dbReference type="InterPro" id="IPR013249">
    <property type="entry name" value="RNA_pol_sigma70_r4_t2"/>
</dbReference>
<dbReference type="InterPro" id="IPR013325">
    <property type="entry name" value="RNA_pol_sigma_r2"/>
</dbReference>
<gene>
    <name evidence="7" type="ORF">GCM10022277_38630</name>
</gene>
<dbReference type="EMBL" id="BAABBN010000015">
    <property type="protein sequence ID" value="GAA3938799.1"/>
    <property type="molecule type" value="Genomic_DNA"/>
</dbReference>
<keyword evidence="3" id="KW-0731">Sigma factor</keyword>
<organism evidence="7 8">
    <name type="scientific">Litoribacillus peritrichatus</name>
    <dbReference type="NCBI Taxonomy" id="718191"/>
    <lineage>
        <taxon>Bacteria</taxon>
        <taxon>Pseudomonadati</taxon>
        <taxon>Pseudomonadota</taxon>
        <taxon>Gammaproteobacteria</taxon>
        <taxon>Oceanospirillales</taxon>
        <taxon>Oceanospirillaceae</taxon>
        <taxon>Litoribacillus</taxon>
    </lineage>
</organism>
<dbReference type="InterPro" id="IPR014284">
    <property type="entry name" value="RNA_pol_sigma-70_dom"/>
</dbReference>
<evidence type="ECO:0000256" key="3">
    <source>
        <dbReference type="ARBA" id="ARBA00023082"/>
    </source>
</evidence>
<dbReference type="Pfam" id="PF04542">
    <property type="entry name" value="Sigma70_r2"/>
    <property type="match status" value="1"/>
</dbReference>
<evidence type="ECO:0000256" key="1">
    <source>
        <dbReference type="ARBA" id="ARBA00010641"/>
    </source>
</evidence>
<dbReference type="RefSeq" id="WP_344800279.1">
    <property type="nucleotide sequence ID" value="NZ_BAABBN010000015.1"/>
</dbReference>
<comment type="caution">
    <text evidence="7">The sequence shown here is derived from an EMBL/GenBank/DDBJ whole genome shotgun (WGS) entry which is preliminary data.</text>
</comment>
<dbReference type="SUPFAM" id="SSF88659">
    <property type="entry name" value="Sigma3 and sigma4 domains of RNA polymerase sigma factors"/>
    <property type="match status" value="1"/>
</dbReference>
<dbReference type="InterPro" id="IPR007627">
    <property type="entry name" value="RNA_pol_sigma70_r2"/>
</dbReference>
<proteinExistence type="inferred from homology"/>
<reference evidence="8" key="1">
    <citation type="journal article" date="2019" name="Int. J. Syst. Evol. Microbiol.">
        <title>The Global Catalogue of Microorganisms (GCM) 10K type strain sequencing project: providing services to taxonomists for standard genome sequencing and annotation.</title>
        <authorList>
            <consortium name="The Broad Institute Genomics Platform"/>
            <consortium name="The Broad Institute Genome Sequencing Center for Infectious Disease"/>
            <person name="Wu L."/>
            <person name="Ma J."/>
        </authorList>
    </citation>
    <scope>NUCLEOTIDE SEQUENCE [LARGE SCALE GENOMIC DNA]</scope>
    <source>
        <strain evidence="8">JCM 17551</strain>
    </source>
</reference>
<dbReference type="Pfam" id="PF08281">
    <property type="entry name" value="Sigma70_r4_2"/>
    <property type="match status" value="1"/>
</dbReference>
<protein>
    <submittedName>
        <fullName evidence="7">Sigma-70 family RNA polymerase sigma factor</fullName>
    </submittedName>
</protein>
<keyword evidence="8" id="KW-1185">Reference proteome</keyword>
<comment type="similarity">
    <text evidence="1">Belongs to the sigma-70 factor family. ECF subfamily.</text>
</comment>
<keyword evidence="4" id="KW-0804">Transcription</keyword>
<dbReference type="PANTHER" id="PTHR43133:SF45">
    <property type="entry name" value="RNA POLYMERASE ECF-TYPE SIGMA FACTOR"/>
    <property type="match status" value="1"/>
</dbReference>
<evidence type="ECO:0000259" key="5">
    <source>
        <dbReference type="Pfam" id="PF04542"/>
    </source>
</evidence>
<evidence type="ECO:0000313" key="7">
    <source>
        <dbReference type="EMBL" id="GAA3938799.1"/>
    </source>
</evidence>
<dbReference type="NCBIfam" id="TIGR02937">
    <property type="entry name" value="sigma70-ECF"/>
    <property type="match status" value="1"/>
</dbReference>
<sequence length="157" mass="18321">MPLEFEQLIREQAGRIRAIAKRYADNGSEDDLYQEILEQLWRSFDSFRGQSKPETWVYRVAFNTAMTRLRKVVKQREIEQKLQSLKQPNVSTGNRCQAEILEDFMTSLNDIDASVLMMYLDGLSGQEMADVLGIQLNAVQVRISRLKKAFTDRYMEF</sequence>
<dbReference type="InterPro" id="IPR013324">
    <property type="entry name" value="RNA_pol_sigma_r3/r4-like"/>
</dbReference>
<dbReference type="PANTHER" id="PTHR43133">
    <property type="entry name" value="RNA POLYMERASE ECF-TYPE SIGMA FACTO"/>
    <property type="match status" value="1"/>
</dbReference>
<dbReference type="Gene3D" id="1.10.1740.10">
    <property type="match status" value="1"/>
</dbReference>
<name>A0ABP7N9C5_9GAMM</name>
<dbReference type="Proteomes" id="UP001501565">
    <property type="component" value="Unassembled WGS sequence"/>
</dbReference>
<dbReference type="Gene3D" id="1.10.10.10">
    <property type="entry name" value="Winged helix-like DNA-binding domain superfamily/Winged helix DNA-binding domain"/>
    <property type="match status" value="1"/>
</dbReference>
<dbReference type="InterPro" id="IPR036388">
    <property type="entry name" value="WH-like_DNA-bd_sf"/>
</dbReference>
<keyword evidence="2" id="KW-0805">Transcription regulation</keyword>
<dbReference type="SUPFAM" id="SSF88946">
    <property type="entry name" value="Sigma2 domain of RNA polymerase sigma factors"/>
    <property type="match status" value="1"/>
</dbReference>
<evidence type="ECO:0000256" key="4">
    <source>
        <dbReference type="ARBA" id="ARBA00023163"/>
    </source>
</evidence>
<dbReference type="InterPro" id="IPR039425">
    <property type="entry name" value="RNA_pol_sigma-70-like"/>
</dbReference>
<feature type="domain" description="RNA polymerase sigma-70 region 2" evidence="5">
    <location>
        <begin position="8"/>
        <end position="71"/>
    </location>
</feature>
<feature type="domain" description="RNA polymerase sigma factor 70 region 4 type 2" evidence="6">
    <location>
        <begin position="100"/>
        <end position="149"/>
    </location>
</feature>
<evidence type="ECO:0000259" key="6">
    <source>
        <dbReference type="Pfam" id="PF08281"/>
    </source>
</evidence>
<evidence type="ECO:0000256" key="2">
    <source>
        <dbReference type="ARBA" id="ARBA00023015"/>
    </source>
</evidence>
<accession>A0ABP7N9C5</accession>
<evidence type="ECO:0000313" key="8">
    <source>
        <dbReference type="Proteomes" id="UP001501565"/>
    </source>
</evidence>